<proteinExistence type="predicted"/>
<keyword evidence="2" id="KW-1185">Reference proteome</keyword>
<evidence type="ECO:0000313" key="2">
    <source>
        <dbReference type="Proteomes" id="UP001497535"/>
    </source>
</evidence>
<dbReference type="EMBL" id="CAVMJV010000041">
    <property type="protein sequence ID" value="CAK5080332.1"/>
    <property type="molecule type" value="Genomic_DNA"/>
</dbReference>
<accession>A0ACB0ZPJ4</accession>
<evidence type="ECO:0000313" key="1">
    <source>
        <dbReference type="EMBL" id="CAK5080332.1"/>
    </source>
</evidence>
<sequence length="110" mass="12805">MKWFLTTFDGNYQKLKGLFDGQCKQFEIGRNQLTSFTSKSEIQLNEAKTAVCALKEMSDQFEQNIEKFTQEFRDRMNQELDSLKNVATEHKNEFGKAIHNTLSTINKQVC</sequence>
<organism evidence="1 2">
    <name type="scientific">Meloidogyne enterolobii</name>
    <name type="common">Root-knot nematode worm</name>
    <name type="synonym">Meloidogyne mayaguensis</name>
    <dbReference type="NCBI Taxonomy" id="390850"/>
    <lineage>
        <taxon>Eukaryota</taxon>
        <taxon>Metazoa</taxon>
        <taxon>Ecdysozoa</taxon>
        <taxon>Nematoda</taxon>
        <taxon>Chromadorea</taxon>
        <taxon>Rhabditida</taxon>
        <taxon>Tylenchina</taxon>
        <taxon>Tylenchomorpha</taxon>
        <taxon>Tylenchoidea</taxon>
        <taxon>Meloidogynidae</taxon>
        <taxon>Meloidogyninae</taxon>
        <taxon>Meloidogyne</taxon>
    </lineage>
</organism>
<dbReference type="Proteomes" id="UP001497535">
    <property type="component" value="Unassembled WGS sequence"/>
</dbReference>
<gene>
    <name evidence="1" type="ORF">MENTE1834_LOCUS27497</name>
</gene>
<name>A0ACB0ZPJ4_MELEN</name>
<reference evidence="1" key="1">
    <citation type="submission" date="2023-11" db="EMBL/GenBank/DDBJ databases">
        <authorList>
            <person name="Poullet M."/>
        </authorList>
    </citation>
    <scope>NUCLEOTIDE SEQUENCE</scope>
    <source>
        <strain evidence="1">E1834</strain>
    </source>
</reference>
<comment type="caution">
    <text evidence="1">The sequence shown here is derived from an EMBL/GenBank/DDBJ whole genome shotgun (WGS) entry which is preliminary data.</text>
</comment>
<protein>
    <submittedName>
        <fullName evidence="1">Uncharacterized protein</fullName>
    </submittedName>
</protein>